<evidence type="ECO:0000313" key="3">
    <source>
        <dbReference type="EMBL" id="KAK4446665.1"/>
    </source>
</evidence>
<dbReference type="EMBL" id="MU865955">
    <property type="protein sequence ID" value="KAK4446665.1"/>
    <property type="molecule type" value="Genomic_DNA"/>
</dbReference>
<name>A0AAV9GDX8_9PEZI</name>
<keyword evidence="4" id="KW-1185">Reference proteome</keyword>
<dbReference type="SUPFAM" id="SSF52540">
    <property type="entry name" value="P-loop containing nucleoside triphosphate hydrolases"/>
    <property type="match status" value="1"/>
</dbReference>
<reference evidence="3" key="2">
    <citation type="submission" date="2023-05" db="EMBL/GenBank/DDBJ databases">
        <authorList>
            <consortium name="Lawrence Berkeley National Laboratory"/>
            <person name="Steindorff A."/>
            <person name="Hensen N."/>
            <person name="Bonometti L."/>
            <person name="Westerberg I."/>
            <person name="Brannstrom I.O."/>
            <person name="Guillou S."/>
            <person name="Cros-Aarteil S."/>
            <person name="Calhoun S."/>
            <person name="Haridas S."/>
            <person name="Kuo A."/>
            <person name="Mondo S."/>
            <person name="Pangilinan J."/>
            <person name="Riley R."/>
            <person name="Labutti K."/>
            <person name="Andreopoulos B."/>
            <person name="Lipzen A."/>
            <person name="Chen C."/>
            <person name="Yanf M."/>
            <person name="Daum C."/>
            <person name="Ng V."/>
            <person name="Clum A."/>
            <person name="Ohm R."/>
            <person name="Martin F."/>
            <person name="Silar P."/>
            <person name="Natvig D."/>
            <person name="Lalanne C."/>
            <person name="Gautier V."/>
            <person name="Ament-Velasquez S.L."/>
            <person name="Kruys A."/>
            <person name="Hutchinson M.I."/>
            <person name="Powell A.J."/>
            <person name="Barry K."/>
            <person name="Miller A.N."/>
            <person name="Grigoriev I.V."/>
            <person name="Debuchy R."/>
            <person name="Gladieux P."/>
            <person name="Thoren M.H."/>
            <person name="Johannesson H."/>
        </authorList>
    </citation>
    <scope>NUCLEOTIDE SEQUENCE</scope>
    <source>
        <strain evidence="3">PSN243</strain>
    </source>
</reference>
<dbReference type="Proteomes" id="UP001321760">
    <property type="component" value="Unassembled WGS sequence"/>
</dbReference>
<evidence type="ECO:0000256" key="1">
    <source>
        <dbReference type="SAM" id="Coils"/>
    </source>
</evidence>
<dbReference type="Gene3D" id="3.40.50.300">
    <property type="entry name" value="P-loop containing nucleotide triphosphate hydrolases"/>
    <property type="match status" value="1"/>
</dbReference>
<dbReference type="GO" id="GO:0005525">
    <property type="term" value="F:GTP binding"/>
    <property type="evidence" value="ECO:0007669"/>
    <property type="project" value="InterPro"/>
</dbReference>
<proteinExistence type="predicted"/>
<feature type="coiled-coil region" evidence="1">
    <location>
        <begin position="228"/>
        <end position="295"/>
    </location>
</feature>
<accession>A0AAV9GDX8</accession>
<organism evidence="3 4">
    <name type="scientific">Podospora aff. communis PSN243</name>
    <dbReference type="NCBI Taxonomy" id="3040156"/>
    <lineage>
        <taxon>Eukaryota</taxon>
        <taxon>Fungi</taxon>
        <taxon>Dikarya</taxon>
        <taxon>Ascomycota</taxon>
        <taxon>Pezizomycotina</taxon>
        <taxon>Sordariomycetes</taxon>
        <taxon>Sordariomycetidae</taxon>
        <taxon>Sordariales</taxon>
        <taxon>Podosporaceae</taxon>
        <taxon>Podospora</taxon>
    </lineage>
</organism>
<feature type="domain" description="G" evidence="2">
    <location>
        <begin position="14"/>
        <end position="87"/>
    </location>
</feature>
<evidence type="ECO:0000259" key="2">
    <source>
        <dbReference type="Pfam" id="PF01926"/>
    </source>
</evidence>
<dbReference type="Pfam" id="PF01926">
    <property type="entry name" value="MMR_HSR1"/>
    <property type="match status" value="1"/>
</dbReference>
<comment type="caution">
    <text evidence="3">The sequence shown here is derived from an EMBL/GenBank/DDBJ whole genome shotgun (WGS) entry which is preliminary data.</text>
</comment>
<reference evidence="3" key="1">
    <citation type="journal article" date="2023" name="Mol. Phylogenet. Evol.">
        <title>Genome-scale phylogeny and comparative genomics of the fungal order Sordariales.</title>
        <authorList>
            <person name="Hensen N."/>
            <person name="Bonometti L."/>
            <person name="Westerberg I."/>
            <person name="Brannstrom I.O."/>
            <person name="Guillou S."/>
            <person name="Cros-Aarteil S."/>
            <person name="Calhoun S."/>
            <person name="Haridas S."/>
            <person name="Kuo A."/>
            <person name="Mondo S."/>
            <person name="Pangilinan J."/>
            <person name="Riley R."/>
            <person name="LaButti K."/>
            <person name="Andreopoulos B."/>
            <person name="Lipzen A."/>
            <person name="Chen C."/>
            <person name="Yan M."/>
            <person name="Daum C."/>
            <person name="Ng V."/>
            <person name="Clum A."/>
            <person name="Steindorff A."/>
            <person name="Ohm R.A."/>
            <person name="Martin F."/>
            <person name="Silar P."/>
            <person name="Natvig D.O."/>
            <person name="Lalanne C."/>
            <person name="Gautier V."/>
            <person name="Ament-Velasquez S.L."/>
            <person name="Kruys A."/>
            <person name="Hutchinson M.I."/>
            <person name="Powell A.J."/>
            <person name="Barry K."/>
            <person name="Miller A.N."/>
            <person name="Grigoriev I.V."/>
            <person name="Debuchy R."/>
            <person name="Gladieux P."/>
            <person name="Hiltunen Thoren M."/>
            <person name="Johannesson H."/>
        </authorList>
    </citation>
    <scope>NUCLEOTIDE SEQUENCE</scope>
    <source>
        <strain evidence="3">PSN243</strain>
    </source>
</reference>
<gene>
    <name evidence="3" type="ORF">QBC34DRAFT_469161</name>
</gene>
<dbReference type="InterPro" id="IPR006073">
    <property type="entry name" value="GTP-bd"/>
</dbReference>
<sequence>MAPTGERPDRTVLIALLGITGAGKTTFARLASGNEDLEVGHSIYPCTQDPQVVTFTLDNHPILLIDTPGFDDDSRTDVEILEDIARWLAQQGYLKGSDQLDGLIILHPVTVHRLGGQERKRTRLLQNLLGPNAFKRILIATTMWERVKDEDEDSVKRAVKDREKDVWHDLVSRGAKLRKHRNNRESAHQLIREIIQISEKYGKLEPLIQEELQKDPKMIRTTAGKSMKKDLEADIQRAKALLEEHQKGRPKRPRKTDDMFRTARWKEYKEWVEEARGLEKRLERLEGSMAKLSRLQFGWGRFFRGLFGSSK</sequence>
<evidence type="ECO:0000313" key="4">
    <source>
        <dbReference type="Proteomes" id="UP001321760"/>
    </source>
</evidence>
<protein>
    <submittedName>
        <fullName evidence="3">GTPase IMAP family member 4</fullName>
    </submittedName>
</protein>
<keyword evidence="1" id="KW-0175">Coiled coil</keyword>
<dbReference type="AlphaFoldDB" id="A0AAV9GDX8"/>
<dbReference type="CDD" id="cd00882">
    <property type="entry name" value="Ras_like_GTPase"/>
    <property type="match status" value="1"/>
</dbReference>
<dbReference type="InterPro" id="IPR027417">
    <property type="entry name" value="P-loop_NTPase"/>
</dbReference>